<feature type="compositionally biased region" description="Acidic residues" evidence="1">
    <location>
        <begin position="59"/>
        <end position="73"/>
    </location>
</feature>
<keyword evidence="3" id="KW-1185">Reference proteome</keyword>
<dbReference type="AlphaFoldDB" id="A0A9N7UN03"/>
<evidence type="ECO:0000256" key="1">
    <source>
        <dbReference type="SAM" id="MobiDB-lite"/>
    </source>
</evidence>
<feature type="region of interest" description="Disordered" evidence="1">
    <location>
        <begin position="52"/>
        <end position="93"/>
    </location>
</feature>
<proteinExistence type="predicted"/>
<evidence type="ECO:0000313" key="3">
    <source>
        <dbReference type="Proteomes" id="UP001153269"/>
    </source>
</evidence>
<dbReference type="Proteomes" id="UP001153269">
    <property type="component" value="Unassembled WGS sequence"/>
</dbReference>
<accession>A0A9N7UN03</accession>
<reference evidence="2" key="1">
    <citation type="submission" date="2020-03" db="EMBL/GenBank/DDBJ databases">
        <authorList>
            <person name="Weist P."/>
        </authorList>
    </citation>
    <scope>NUCLEOTIDE SEQUENCE</scope>
</reference>
<comment type="caution">
    <text evidence="2">The sequence shown here is derived from an EMBL/GenBank/DDBJ whole genome shotgun (WGS) entry which is preliminary data.</text>
</comment>
<dbReference type="EMBL" id="CADEAL010001535">
    <property type="protein sequence ID" value="CAB1433212.1"/>
    <property type="molecule type" value="Genomic_DNA"/>
</dbReference>
<protein>
    <submittedName>
        <fullName evidence="2">Uncharacterized protein</fullName>
    </submittedName>
</protein>
<feature type="region of interest" description="Disordered" evidence="1">
    <location>
        <begin position="132"/>
        <end position="170"/>
    </location>
</feature>
<sequence>MTSEVRQRQRPSRVLMKHGSSFLTGLRITSLTIEVLGYFFPSPIFSNWIQSPQSMNKEEEGEEEDEEEEEEEEVKAKERREDRKRRREERKERREKGLLCFFVPPVAHSLHPKPSGDTNTFLGERGGIGPTEAEAAARGSGTRGPTRGLGRCGRIWTRPTDMPLSLLTGK</sequence>
<gene>
    <name evidence="2" type="ORF">PLEPLA_LOCUS21301</name>
</gene>
<organism evidence="2 3">
    <name type="scientific">Pleuronectes platessa</name>
    <name type="common">European plaice</name>
    <dbReference type="NCBI Taxonomy" id="8262"/>
    <lineage>
        <taxon>Eukaryota</taxon>
        <taxon>Metazoa</taxon>
        <taxon>Chordata</taxon>
        <taxon>Craniata</taxon>
        <taxon>Vertebrata</taxon>
        <taxon>Euteleostomi</taxon>
        <taxon>Actinopterygii</taxon>
        <taxon>Neopterygii</taxon>
        <taxon>Teleostei</taxon>
        <taxon>Neoteleostei</taxon>
        <taxon>Acanthomorphata</taxon>
        <taxon>Carangaria</taxon>
        <taxon>Pleuronectiformes</taxon>
        <taxon>Pleuronectoidei</taxon>
        <taxon>Pleuronectidae</taxon>
        <taxon>Pleuronectes</taxon>
    </lineage>
</organism>
<evidence type="ECO:0000313" key="2">
    <source>
        <dbReference type="EMBL" id="CAB1433212.1"/>
    </source>
</evidence>
<name>A0A9N7UN03_PLEPL</name>